<organism evidence="1 2">
    <name type="scientific">Entomophthora muscae</name>
    <dbReference type="NCBI Taxonomy" id="34485"/>
    <lineage>
        <taxon>Eukaryota</taxon>
        <taxon>Fungi</taxon>
        <taxon>Fungi incertae sedis</taxon>
        <taxon>Zoopagomycota</taxon>
        <taxon>Entomophthoromycotina</taxon>
        <taxon>Entomophthoromycetes</taxon>
        <taxon>Entomophthorales</taxon>
        <taxon>Entomophthoraceae</taxon>
        <taxon>Entomophthora</taxon>
    </lineage>
</organism>
<accession>A0ACC2T2Q3</accession>
<keyword evidence="2" id="KW-1185">Reference proteome</keyword>
<reference evidence="1" key="1">
    <citation type="submission" date="2022-04" db="EMBL/GenBank/DDBJ databases">
        <title>Genome of the entomopathogenic fungus Entomophthora muscae.</title>
        <authorList>
            <person name="Elya C."/>
            <person name="Lovett B.R."/>
            <person name="Lee E."/>
            <person name="Macias A.M."/>
            <person name="Hajek A.E."/>
            <person name="De Bivort B.L."/>
            <person name="Kasson M.T."/>
            <person name="De Fine Licht H.H."/>
            <person name="Stajich J.E."/>
        </authorList>
    </citation>
    <scope>NUCLEOTIDE SEQUENCE</scope>
    <source>
        <strain evidence="1">Berkeley</strain>
    </source>
</reference>
<gene>
    <name evidence="1" type="ORF">DSO57_1024990</name>
</gene>
<dbReference type="EMBL" id="QTSX02003688">
    <property type="protein sequence ID" value="KAJ9068800.1"/>
    <property type="molecule type" value="Genomic_DNA"/>
</dbReference>
<protein>
    <submittedName>
        <fullName evidence="1">Uncharacterized protein</fullName>
    </submittedName>
</protein>
<sequence>MKIFITFVVAVFGVQHVKFPTCPGAACVFPVDGAEFLTGARFDIRIEMHGEQTVPDDSFSVTIAKAGAPETELGTFFNLERPKLETWDFSYAKDGADYYRALEGERSVLIPVKVASRIWRRAAFKEPGNYIVTTTYSGGKRHQVEWIVRGASCQRLARNAILFIADGTTINMITAARVMAKQQRNGKFFDKFELDKMEHIGHILTHSLGSMMTDSACSASAYHTGHKTAVNALGVYPDSSPDHFDDPKQELLAELARRRSPSKGGKMAIGIVTTAEVQDATPAAVFAHTRRRKNKADILHQLLYSINNDTAPIAADVLLGGGGKYFQGSLSRNKENYYKKFSGEFGYDVIHNGTQLRKYSGKGPLLGIFHKSDMDVYVDRQMMPSNLKNNQASPLGDKKDALDQPTLVDMTKAALDVLKKRGGDGGFFAMIEAASPDKQMHTMDFHRALVEIIEFDQAIKAAVEWARQHDPETLIVVTADHGHGFDVFGSVDTYAFNRAAKDKHNLSKRQAIGVYGEAGWPDYEDKDGDGFPDSLAVRTVFAGATVNHPDILENFQMNLTHPRNLAIRSYETPHKLSISIPDPNFNQNGMEITGNTPAENTEAVHSMTDVGVFASGPGSHLFGRVMDSTEVFFNFAFTLGLGDAAPHHCRNCHQRSKHY</sequence>
<evidence type="ECO:0000313" key="1">
    <source>
        <dbReference type="EMBL" id="KAJ9068800.1"/>
    </source>
</evidence>
<evidence type="ECO:0000313" key="2">
    <source>
        <dbReference type="Proteomes" id="UP001165960"/>
    </source>
</evidence>
<proteinExistence type="predicted"/>
<name>A0ACC2T2Q3_9FUNG</name>
<comment type="caution">
    <text evidence="1">The sequence shown here is derived from an EMBL/GenBank/DDBJ whole genome shotgun (WGS) entry which is preliminary data.</text>
</comment>
<dbReference type="Proteomes" id="UP001165960">
    <property type="component" value="Unassembled WGS sequence"/>
</dbReference>